<sequence length="59" mass="6711">MVIRMSRLARCVSMHRIALIRLAFPARHRSQPMRRHAPSTVATIARFAVFALSIAKIII</sequence>
<gene>
    <name evidence="1" type="ORF">BSFP_055590</name>
</gene>
<reference evidence="1 2" key="1">
    <citation type="journal article" date="2017" name="Genome Announc.">
        <title>Complete Genome Sequence of Burkholderia stabilis FERMP-21014.</title>
        <authorList>
            <person name="Konishi K."/>
            <person name="Kumagai T."/>
            <person name="Sakasegawa S."/>
            <person name="Tamura T."/>
        </authorList>
    </citation>
    <scope>NUCLEOTIDE SEQUENCE [LARGE SCALE GENOMIC DNA]</scope>
    <source>
        <strain evidence="1 2">FERMP-21014</strain>
    </source>
</reference>
<protein>
    <submittedName>
        <fullName evidence="1">Uncharacterized protein</fullName>
    </submittedName>
</protein>
<dbReference type="AlphaFoldDB" id="A0A1Y1BSD1"/>
<accession>A0A1Y1BSD1</accession>
<proteinExistence type="predicted"/>
<name>A0A1Y1BSD1_9BURK</name>
<evidence type="ECO:0000313" key="1">
    <source>
        <dbReference type="EMBL" id="BAX62691.1"/>
    </source>
</evidence>
<organism evidence="1 2">
    <name type="scientific">Burkholderia stabilis</name>
    <dbReference type="NCBI Taxonomy" id="95485"/>
    <lineage>
        <taxon>Bacteria</taxon>
        <taxon>Pseudomonadati</taxon>
        <taxon>Pseudomonadota</taxon>
        <taxon>Betaproteobacteria</taxon>
        <taxon>Burkholderiales</taxon>
        <taxon>Burkholderiaceae</taxon>
        <taxon>Burkholderia</taxon>
        <taxon>Burkholderia cepacia complex</taxon>
    </lineage>
</organism>
<dbReference type="EMBL" id="AP018112">
    <property type="protein sequence ID" value="BAX62691.1"/>
    <property type="molecule type" value="Genomic_DNA"/>
</dbReference>
<evidence type="ECO:0000313" key="2">
    <source>
        <dbReference type="Proteomes" id="UP000218432"/>
    </source>
</evidence>
<dbReference type="Proteomes" id="UP000218432">
    <property type="component" value="Chromosome 2"/>
</dbReference>